<comment type="caution">
    <text evidence="1">The sequence shown here is derived from an EMBL/GenBank/DDBJ whole genome shotgun (WGS) entry which is preliminary data.</text>
</comment>
<dbReference type="EMBL" id="JAVHNS010000003">
    <property type="protein sequence ID" value="KAK6360187.1"/>
    <property type="molecule type" value="Genomic_DNA"/>
</dbReference>
<accession>A0AAV9VHH4</accession>
<evidence type="ECO:0000313" key="1">
    <source>
        <dbReference type="EMBL" id="KAK6360187.1"/>
    </source>
</evidence>
<gene>
    <name evidence="1" type="ORF">TWF730_006339</name>
</gene>
<protein>
    <submittedName>
        <fullName evidence="1">Uncharacterized protein</fullName>
    </submittedName>
</protein>
<sequence>MITTTPLEFASDDVGVKQWERSRRKLRKSAHRGVEPEFILSLSQSLFHVKLGYWPNTATRGRGRPHAEKKRVETQQHSGWDFFLFEGFRTHLPNRLLEGKR</sequence>
<organism evidence="1 2">
    <name type="scientific">Orbilia blumenaviensis</name>
    <dbReference type="NCBI Taxonomy" id="1796055"/>
    <lineage>
        <taxon>Eukaryota</taxon>
        <taxon>Fungi</taxon>
        <taxon>Dikarya</taxon>
        <taxon>Ascomycota</taxon>
        <taxon>Pezizomycotina</taxon>
        <taxon>Orbiliomycetes</taxon>
        <taxon>Orbiliales</taxon>
        <taxon>Orbiliaceae</taxon>
        <taxon>Orbilia</taxon>
    </lineage>
</organism>
<evidence type="ECO:0000313" key="2">
    <source>
        <dbReference type="Proteomes" id="UP001373714"/>
    </source>
</evidence>
<keyword evidence="2" id="KW-1185">Reference proteome</keyword>
<dbReference type="AlphaFoldDB" id="A0AAV9VHH4"/>
<dbReference type="Proteomes" id="UP001373714">
    <property type="component" value="Unassembled WGS sequence"/>
</dbReference>
<reference evidence="1 2" key="1">
    <citation type="submission" date="2019-10" db="EMBL/GenBank/DDBJ databases">
        <authorList>
            <person name="Palmer J.M."/>
        </authorList>
    </citation>
    <scope>NUCLEOTIDE SEQUENCE [LARGE SCALE GENOMIC DNA]</scope>
    <source>
        <strain evidence="1 2">TWF730</strain>
    </source>
</reference>
<name>A0AAV9VHH4_9PEZI</name>
<proteinExistence type="predicted"/>